<accession>A0A2V1CYT4</accession>
<reference evidence="1 2" key="1">
    <citation type="journal article" date="2018" name="Sci. Rep.">
        <title>Comparative genomics provides insights into the lifestyle and reveals functional heterogeneity of dark septate endophytic fungi.</title>
        <authorList>
            <person name="Knapp D.G."/>
            <person name="Nemeth J.B."/>
            <person name="Barry K."/>
            <person name="Hainaut M."/>
            <person name="Henrissat B."/>
            <person name="Johnson J."/>
            <person name="Kuo A."/>
            <person name="Lim J.H.P."/>
            <person name="Lipzen A."/>
            <person name="Nolan M."/>
            <person name="Ohm R.A."/>
            <person name="Tamas L."/>
            <person name="Grigoriev I.V."/>
            <person name="Spatafora J.W."/>
            <person name="Nagy L.G."/>
            <person name="Kovacs G.M."/>
        </authorList>
    </citation>
    <scope>NUCLEOTIDE SEQUENCE [LARGE SCALE GENOMIC DNA]</scope>
    <source>
        <strain evidence="1 2">DSE2036</strain>
    </source>
</reference>
<evidence type="ECO:0000313" key="2">
    <source>
        <dbReference type="Proteomes" id="UP000244855"/>
    </source>
</evidence>
<keyword evidence="2" id="KW-1185">Reference proteome</keyword>
<organism evidence="1 2">
    <name type="scientific">Periconia macrospinosa</name>
    <dbReference type="NCBI Taxonomy" id="97972"/>
    <lineage>
        <taxon>Eukaryota</taxon>
        <taxon>Fungi</taxon>
        <taxon>Dikarya</taxon>
        <taxon>Ascomycota</taxon>
        <taxon>Pezizomycotina</taxon>
        <taxon>Dothideomycetes</taxon>
        <taxon>Pleosporomycetidae</taxon>
        <taxon>Pleosporales</taxon>
        <taxon>Massarineae</taxon>
        <taxon>Periconiaceae</taxon>
        <taxon>Periconia</taxon>
    </lineage>
</organism>
<protein>
    <submittedName>
        <fullName evidence="1">Uncharacterized protein</fullName>
    </submittedName>
</protein>
<dbReference type="EMBL" id="KZ806050">
    <property type="protein sequence ID" value="PVH90896.1"/>
    <property type="molecule type" value="Genomic_DNA"/>
</dbReference>
<sequence>MDGTDESRPKRWIRVEGTQYQKDTGAYYISSSIRMGKNISLIEISELVPHLVMNFEVAAHVLSDLCFVRLID</sequence>
<evidence type="ECO:0000313" key="1">
    <source>
        <dbReference type="EMBL" id="PVH90896.1"/>
    </source>
</evidence>
<name>A0A2V1CYT4_9PLEO</name>
<proteinExistence type="predicted"/>
<dbReference type="AlphaFoldDB" id="A0A2V1CYT4"/>
<gene>
    <name evidence="1" type="ORF">DM02DRAFT_664569</name>
</gene>
<dbReference type="Proteomes" id="UP000244855">
    <property type="component" value="Unassembled WGS sequence"/>
</dbReference>